<dbReference type="NCBIfam" id="NF037981">
    <property type="entry name" value="NCS2_1"/>
    <property type="match status" value="1"/>
</dbReference>
<feature type="transmembrane region" description="Helical" evidence="6">
    <location>
        <begin position="186"/>
        <end position="203"/>
    </location>
</feature>
<feature type="transmembrane region" description="Helical" evidence="6">
    <location>
        <begin position="931"/>
        <end position="951"/>
    </location>
</feature>
<organism evidence="7 8">
    <name type="scientific">Steinernema hermaphroditum</name>
    <dbReference type="NCBI Taxonomy" id="289476"/>
    <lineage>
        <taxon>Eukaryota</taxon>
        <taxon>Metazoa</taxon>
        <taxon>Ecdysozoa</taxon>
        <taxon>Nematoda</taxon>
        <taxon>Chromadorea</taxon>
        <taxon>Rhabditida</taxon>
        <taxon>Tylenchina</taxon>
        <taxon>Panagrolaimomorpha</taxon>
        <taxon>Strongyloidoidea</taxon>
        <taxon>Steinernematidae</taxon>
        <taxon>Steinernema</taxon>
    </lineage>
</organism>
<evidence type="ECO:0000256" key="4">
    <source>
        <dbReference type="ARBA" id="ARBA00022989"/>
    </source>
</evidence>
<evidence type="ECO:0000256" key="1">
    <source>
        <dbReference type="ARBA" id="ARBA00004141"/>
    </source>
</evidence>
<feature type="transmembrane region" description="Helical" evidence="6">
    <location>
        <begin position="753"/>
        <end position="770"/>
    </location>
</feature>
<gene>
    <name evidence="7" type="ORF">QR680_003282</name>
</gene>
<feature type="transmembrane region" description="Helical" evidence="6">
    <location>
        <begin position="27"/>
        <end position="48"/>
    </location>
</feature>
<feature type="transmembrane region" description="Helical" evidence="6">
    <location>
        <begin position="627"/>
        <end position="647"/>
    </location>
</feature>
<dbReference type="Pfam" id="PF00860">
    <property type="entry name" value="Xan_ur_permease"/>
    <property type="match status" value="2"/>
</dbReference>
<comment type="caution">
    <text evidence="7">The sequence shown here is derived from an EMBL/GenBank/DDBJ whole genome shotgun (WGS) entry which is preliminary data.</text>
</comment>
<feature type="transmembrane region" description="Helical" evidence="6">
    <location>
        <begin position="161"/>
        <end position="179"/>
    </location>
</feature>
<feature type="transmembrane region" description="Helical" evidence="6">
    <location>
        <begin position="228"/>
        <end position="247"/>
    </location>
</feature>
<feature type="transmembrane region" description="Helical" evidence="6">
    <location>
        <begin position="1032"/>
        <end position="1053"/>
    </location>
</feature>
<feature type="transmembrane region" description="Helical" evidence="6">
    <location>
        <begin position="427"/>
        <end position="445"/>
    </location>
</feature>
<feature type="transmembrane region" description="Helical" evidence="6">
    <location>
        <begin position="364"/>
        <end position="384"/>
    </location>
</feature>
<reference evidence="7" key="1">
    <citation type="submission" date="2023-06" db="EMBL/GenBank/DDBJ databases">
        <title>Genomic analysis of the entomopathogenic nematode Steinernema hermaphroditum.</title>
        <authorList>
            <person name="Schwarz E.M."/>
            <person name="Heppert J.K."/>
            <person name="Baniya A."/>
            <person name="Schwartz H.T."/>
            <person name="Tan C.-H."/>
            <person name="Antoshechkin I."/>
            <person name="Sternberg P.W."/>
            <person name="Goodrich-Blair H."/>
            <person name="Dillman A.R."/>
        </authorList>
    </citation>
    <scope>NUCLEOTIDE SEQUENCE</scope>
    <source>
        <strain evidence="7">PS9179</strain>
        <tissue evidence="7">Whole animal</tissue>
    </source>
</reference>
<feature type="transmembrane region" description="Helical" evidence="6">
    <location>
        <begin position="896"/>
        <end position="919"/>
    </location>
</feature>
<feature type="transmembrane region" description="Helical" evidence="6">
    <location>
        <begin position="60"/>
        <end position="80"/>
    </location>
</feature>
<dbReference type="AlphaFoldDB" id="A0AA39LK02"/>
<evidence type="ECO:0000256" key="3">
    <source>
        <dbReference type="ARBA" id="ARBA00022692"/>
    </source>
</evidence>
<feature type="transmembrane region" description="Helical" evidence="6">
    <location>
        <begin position="594"/>
        <end position="615"/>
    </location>
</feature>
<feature type="transmembrane region" description="Helical" evidence="6">
    <location>
        <begin position="702"/>
        <end position="722"/>
    </location>
</feature>
<name>A0AA39LK02_9BILA</name>
<dbReference type="Proteomes" id="UP001175271">
    <property type="component" value="Unassembled WGS sequence"/>
</dbReference>
<feature type="transmembrane region" description="Helical" evidence="6">
    <location>
        <begin position="795"/>
        <end position="814"/>
    </location>
</feature>
<protein>
    <submittedName>
        <fullName evidence="7">Uncharacterized protein</fullName>
    </submittedName>
</protein>
<dbReference type="GO" id="GO:0022857">
    <property type="term" value="F:transmembrane transporter activity"/>
    <property type="evidence" value="ECO:0007669"/>
    <property type="project" value="InterPro"/>
</dbReference>
<dbReference type="EMBL" id="JAUCMV010000005">
    <property type="protein sequence ID" value="KAK0399935.1"/>
    <property type="molecule type" value="Genomic_DNA"/>
</dbReference>
<dbReference type="GO" id="GO:0016020">
    <property type="term" value="C:membrane"/>
    <property type="evidence" value="ECO:0007669"/>
    <property type="project" value="UniProtKB-SubCell"/>
</dbReference>
<keyword evidence="4 6" id="KW-1133">Transmembrane helix</keyword>
<keyword evidence="3 6" id="KW-0812">Transmembrane</keyword>
<feature type="transmembrane region" description="Helical" evidence="6">
    <location>
        <begin position="465"/>
        <end position="486"/>
    </location>
</feature>
<accession>A0AA39LK02</accession>
<feature type="transmembrane region" description="Helical" evidence="6">
    <location>
        <begin position="135"/>
        <end position="155"/>
    </location>
</feature>
<evidence type="ECO:0000313" key="8">
    <source>
        <dbReference type="Proteomes" id="UP001175271"/>
    </source>
</evidence>
<keyword evidence="5 6" id="KW-0472">Membrane</keyword>
<feature type="transmembrane region" description="Helical" evidence="6">
    <location>
        <begin position="396"/>
        <end position="415"/>
    </location>
</feature>
<feature type="transmembrane region" description="Helical" evidence="6">
    <location>
        <begin position="963"/>
        <end position="982"/>
    </location>
</feature>
<sequence>MGFVSGSDDFSYPLRYRANDVPKATTALLLGLQQMMVCISGLLVVPYIVSEKACAGQAELTLRATLISTTFVVTGIATLLQSTLGLRLAVLQGPSFAFLPPLLAYFSNVECKATVNDYVPEEEWLARIQTISGSLFCASLLLVIVGSSGLVGTIAKNLGPVTIAPVVVLLCVSNVPVVIEKAKLHWISVAEFGFLMVFALYLSEVRVPFPSIRDGRLTAVRVRLFGDFPYLMSMLIAWAICFIMTVTDIEPRGGGARTDNNATLDILYNAPWVNVPYPGQFGMPRFDLGLFLGFVASCLACLIESLGNYDIAAKVSEEPAPDSSTANRAIIAEGAGCALAGAMGIGVGVTTYSENIAVLKITRVVSRVTLQIAGVILIVLGLFTKVGAAFSTLPSAMIGGILGMGVSMIFGVAMANLQYIDLKLSRNVTIVGVAIIAGLSVSDYFEANPLSTGYVEADRVFNLLIRIRMFVGGVFAFFLDNTVGGASRRQRGLREKPRADGGSLEKGTEKDGYAFPDCVNRFLLKFPFLSVLPFLPSKEKLRKALRSESVSTSTVEDPQPYIATNYAMGFETDSRDFTYKLRYRVGDVPKKTTALLLALQQMMVCINGVLVVPYIVAEKACAGQAELSLRATLISTAFVVTGIATLLQSVFGLRLAVLQGPSFAFLAPMLAYFNNIECKATVNDFVPEEEWLDRMQTLSGSLFCASLLLVVLGSFGLVTIVAKNLGPITIAAEILLLCIQSIPIVIEQSKLHWISVVEFGFLMAFALYLSETRVPFPVFRNGRIGTVKVRLFGDFPYLMSMIIAWAICFFMTITDIEPPGGAGRTDNNATLDILYNSPWINIPYPGQFGMLQFDLGLFLGFTASCLTSLIESLGGYDIAAKVSEEPVPDSPTANRAVIAEGLGCALAGAMGVGVGVTTYSENIAILHITRVVSRITLHMAGVMLIVVGLFTKIGAAFSTLPTAMIGGILCMGLAMVFGVVLANLQYIDLKLSRNVTILGVAVIAGSSVSDYFEANPMSTGWQEFDKLFNLLIRMKMFVGGVIAFVLDNTVGGASRKQRGLREKSRADVSAIEVNIQKDGYAFPDSVNRFLLRCSFLTVLPFIPSKKKLERALYNERPSTSSVEELKPYIATVNIC</sequence>
<proteinExistence type="inferred from homology"/>
<evidence type="ECO:0000313" key="7">
    <source>
        <dbReference type="EMBL" id="KAK0399935.1"/>
    </source>
</evidence>
<evidence type="ECO:0000256" key="5">
    <source>
        <dbReference type="ARBA" id="ARBA00023136"/>
    </source>
</evidence>
<feature type="transmembrane region" description="Helical" evidence="6">
    <location>
        <begin position="329"/>
        <end position="352"/>
    </location>
</feature>
<comment type="subcellular location">
    <subcellularLocation>
        <location evidence="1">Membrane</location>
        <topology evidence="1">Multi-pass membrane protein</topology>
    </subcellularLocation>
</comment>
<evidence type="ECO:0000256" key="2">
    <source>
        <dbReference type="ARBA" id="ARBA00008821"/>
    </source>
</evidence>
<dbReference type="InterPro" id="IPR006043">
    <property type="entry name" value="NCS2"/>
</dbReference>
<evidence type="ECO:0000256" key="6">
    <source>
        <dbReference type="SAM" id="Phobius"/>
    </source>
</evidence>
<dbReference type="PANTHER" id="PTHR11119">
    <property type="entry name" value="XANTHINE-URACIL / VITAMIN C PERMEASE FAMILY MEMBER"/>
    <property type="match status" value="1"/>
</dbReference>
<comment type="similarity">
    <text evidence="2">Belongs to the nucleobase:cation symporter-2 (NCS2) (TC 2.A.40) family.</text>
</comment>
<feature type="transmembrane region" description="Helical" evidence="6">
    <location>
        <begin position="994"/>
        <end position="1012"/>
    </location>
</feature>
<keyword evidence="8" id="KW-1185">Reference proteome</keyword>